<evidence type="ECO:0000313" key="2">
    <source>
        <dbReference type="Proteomes" id="UP001605036"/>
    </source>
</evidence>
<keyword evidence="2" id="KW-1185">Reference proteome</keyword>
<comment type="caution">
    <text evidence="1">The sequence shown here is derived from an EMBL/GenBank/DDBJ whole genome shotgun (WGS) entry which is preliminary data.</text>
</comment>
<dbReference type="Proteomes" id="UP001605036">
    <property type="component" value="Unassembled WGS sequence"/>
</dbReference>
<evidence type="ECO:0000313" key="1">
    <source>
        <dbReference type="EMBL" id="KAL2632332.1"/>
    </source>
</evidence>
<organism evidence="1 2">
    <name type="scientific">Riccia fluitans</name>
    <dbReference type="NCBI Taxonomy" id="41844"/>
    <lineage>
        <taxon>Eukaryota</taxon>
        <taxon>Viridiplantae</taxon>
        <taxon>Streptophyta</taxon>
        <taxon>Embryophyta</taxon>
        <taxon>Marchantiophyta</taxon>
        <taxon>Marchantiopsida</taxon>
        <taxon>Marchantiidae</taxon>
        <taxon>Marchantiales</taxon>
        <taxon>Ricciaceae</taxon>
        <taxon>Riccia</taxon>
    </lineage>
</organism>
<protein>
    <submittedName>
        <fullName evidence="1">Uncharacterized protein</fullName>
    </submittedName>
</protein>
<dbReference type="EMBL" id="JBHFFA010000004">
    <property type="protein sequence ID" value="KAL2632332.1"/>
    <property type="molecule type" value="Genomic_DNA"/>
</dbReference>
<name>A0ABD1YSF5_9MARC</name>
<dbReference type="AlphaFoldDB" id="A0ABD1YSF5"/>
<sequence length="117" mass="12848">MAGRIMQARQNNRKGEVDFTCLPVKRRPCRKRGGPQVLGERWEQLGVKIIGRGPGSFIGLDVALAGFMTDAVMMLPQVSKKLSYMVDRSGSGLQVPQLLALLGMELERASASYTKLL</sequence>
<gene>
    <name evidence="1" type="ORF">R1flu_017018</name>
</gene>
<accession>A0ABD1YSF5</accession>
<proteinExistence type="predicted"/>
<reference evidence="1 2" key="1">
    <citation type="submission" date="2024-09" db="EMBL/GenBank/DDBJ databases">
        <title>Chromosome-scale assembly of Riccia fluitans.</title>
        <authorList>
            <person name="Paukszto L."/>
            <person name="Sawicki J."/>
            <person name="Karawczyk K."/>
            <person name="Piernik-Szablinska J."/>
            <person name="Szczecinska M."/>
            <person name="Mazdziarz M."/>
        </authorList>
    </citation>
    <scope>NUCLEOTIDE SEQUENCE [LARGE SCALE GENOMIC DNA]</scope>
    <source>
        <strain evidence="1">Rf_01</strain>
        <tissue evidence="1">Aerial parts of the thallus</tissue>
    </source>
</reference>